<dbReference type="GO" id="GO:0000724">
    <property type="term" value="P:double-strand break repair via homologous recombination"/>
    <property type="evidence" value="ECO:0007669"/>
    <property type="project" value="TreeGrafter"/>
</dbReference>
<reference evidence="2" key="1">
    <citation type="submission" date="2019-12" db="EMBL/GenBank/DDBJ databases">
        <title>Genome sequencing and annotation of Brassica cretica.</title>
        <authorList>
            <person name="Studholme D.J."/>
            <person name="Sarris P.F."/>
        </authorList>
    </citation>
    <scope>NUCLEOTIDE SEQUENCE</scope>
    <source>
        <strain evidence="2">PFS-001/15</strain>
        <tissue evidence="2">Leaf</tissue>
    </source>
</reference>
<evidence type="ECO:0000313" key="3">
    <source>
        <dbReference type="Proteomes" id="UP000712281"/>
    </source>
</evidence>
<comment type="caution">
    <text evidence="2">The sequence shown here is derived from an EMBL/GenBank/DDBJ whole genome shotgun (WGS) entry which is preliminary data.</text>
</comment>
<dbReference type="EMBL" id="QGKW02002228">
    <property type="protein sequence ID" value="KAF2536030.1"/>
    <property type="molecule type" value="Genomic_DNA"/>
</dbReference>
<feature type="domain" description="RecQ-mediated genome instability protein 1 C-terminal OB-fold" evidence="1">
    <location>
        <begin position="2"/>
        <end position="69"/>
    </location>
</feature>
<dbReference type="InterPro" id="IPR032199">
    <property type="entry name" value="RMI1_C"/>
</dbReference>
<dbReference type="AlphaFoldDB" id="A0A8S9FQX3"/>
<gene>
    <name evidence="2" type="ORF">F2Q68_00018993</name>
</gene>
<dbReference type="Proteomes" id="UP000712281">
    <property type="component" value="Unassembled WGS sequence"/>
</dbReference>
<organism evidence="2 3">
    <name type="scientific">Brassica cretica</name>
    <name type="common">Mustard</name>
    <dbReference type="NCBI Taxonomy" id="69181"/>
    <lineage>
        <taxon>Eukaryota</taxon>
        <taxon>Viridiplantae</taxon>
        <taxon>Streptophyta</taxon>
        <taxon>Embryophyta</taxon>
        <taxon>Tracheophyta</taxon>
        <taxon>Spermatophyta</taxon>
        <taxon>Magnoliopsida</taxon>
        <taxon>eudicotyledons</taxon>
        <taxon>Gunneridae</taxon>
        <taxon>Pentapetalae</taxon>
        <taxon>rosids</taxon>
        <taxon>malvids</taxon>
        <taxon>Brassicales</taxon>
        <taxon>Brassicaceae</taxon>
        <taxon>Brassiceae</taxon>
        <taxon>Brassica</taxon>
    </lineage>
</organism>
<accession>A0A8S9FQX3</accession>
<evidence type="ECO:0000259" key="1">
    <source>
        <dbReference type="Pfam" id="PF16099"/>
    </source>
</evidence>
<dbReference type="GO" id="GO:0000166">
    <property type="term" value="F:nucleotide binding"/>
    <property type="evidence" value="ECO:0007669"/>
    <property type="project" value="InterPro"/>
</dbReference>
<proteinExistence type="predicted"/>
<dbReference type="PANTHER" id="PTHR14790">
    <property type="entry name" value="RECQ-MEDIATED GENOME INSTABILITY PROTEIN 1 RMI1"/>
    <property type="match status" value="1"/>
</dbReference>
<evidence type="ECO:0000313" key="2">
    <source>
        <dbReference type="EMBL" id="KAF2536030.1"/>
    </source>
</evidence>
<name>A0A8S9FQX3_BRACR</name>
<sequence>MEVTAALSSSAPTRENAMMKEKLKGFQLFLADFEGMMVVEMNRTSQYPVAIEMNQGCSSTDARLLFERIKSSGIAPPVVVLSP</sequence>
<dbReference type="GO" id="GO:0000712">
    <property type="term" value="P:resolution of meiotic recombination intermediates"/>
    <property type="evidence" value="ECO:0007669"/>
    <property type="project" value="TreeGrafter"/>
</dbReference>
<dbReference type="Pfam" id="PF16099">
    <property type="entry name" value="RMI1_C"/>
    <property type="match status" value="1"/>
</dbReference>
<dbReference type="PANTHER" id="PTHR14790:SF15">
    <property type="entry name" value="RECQ-MEDIATED GENOME INSTABILITY PROTEIN 1"/>
    <property type="match status" value="1"/>
</dbReference>
<dbReference type="GO" id="GO:0031422">
    <property type="term" value="C:RecQ family helicase-topoisomerase III complex"/>
    <property type="evidence" value="ECO:0007669"/>
    <property type="project" value="TreeGrafter"/>
</dbReference>
<dbReference type="GO" id="GO:0016604">
    <property type="term" value="C:nuclear body"/>
    <property type="evidence" value="ECO:0007669"/>
    <property type="project" value="TreeGrafter"/>
</dbReference>
<protein>
    <recommendedName>
        <fullName evidence="1">RecQ-mediated genome instability protein 1 C-terminal OB-fold domain-containing protein</fullName>
    </recommendedName>
</protein>